<dbReference type="AlphaFoldDB" id="A0A2P7TXE5"/>
<dbReference type="EMBL" id="PXYY01000119">
    <property type="protein sequence ID" value="PSJ79386.1"/>
    <property type="molecule type" value="Genomic_DNA"/>
</dbReference>
<sequence length="258" mass="28512">MHETLPDCAILGLGYLGRPLAQKLYENGCGVAAVKRHLTSDDINLPIRLDAVDLNRPDIFQMALWQHWAGKPTWFCLLPPSAFNDYVTTLQKWLQLAESFGVRHIIFTGSTSVYGDEVRECDETSTLQPYTDNAKQIAAAESLFLNSRIPHTDILRLGGLYSAERHPVTRLVSKHNINGGNRPVNVVHQDLAVATLFQTALNPNGKRIKNVVEPHHPSRAVFYAAEAVKLGLPAPDFNSDDRSSGKIVNTVCVHGLSL</sequence>
<dbReference type="InterPro" id="IPR036291">
    <property type="entry name" value="NAD(P)-bd_dom_sf"/>
</dbReference>
<evidence type="ECO:0000313" key="1">
    <source>
        <dbReference type="EMBL" id="PSJ79386.1"/>
    </source>
</evidence>
<dbReference type="RefSeq" id="WP_106743071.1">
    <property type="nucleotide sequence ID" value="NZ_PXYY01000119.1"/>
</dbReference>
<organism evidence="1 2">
    <name type="scientific">Neisseria iguanae</name>
    <dbReference type="NCBI Taxonomy" id="90242"/>
    <lineage>
        <taxon>Bacteria</taxon>
        <taxon>Pseudomonadati</taxon>
        <taxon>Pseudomonadota</taxon>
        <taxon>Betaproteobacteria</taxon>
        <taxon>Neisseriales</taxon>
        <taxon>Neisseriaceae</taxon>
        <taxon>Neisseria</taxon>
    </lineage>
</organism>
<evidence type="ECO:0000313" key="2">
    <source>
        <dbReference type="Proteomes" id="UP000241868"/>
    </source>
</evidence>
<reference evidence="1 2" key="1">
    <citation type="submission" date="2018-03" db="EMBL/GenBank/DDBJ databases">
        <title>Neisseria weixii sp. nov., isolated from the intestinal contents of Tibetan Plateau pika (Ochotona curzoniae) in Yushu, Qinghai Province, China.</title>
        <authorList>
            <person name="Gui Z."/>
        </authorList>
    </citation>
    <scope>NUCLEOTIDE SEQUENCE [LARGE SCALE GENOMIC DNA]</scope>
    <source>
        <strain evidence="1 2">ATCC 51483</strain>
    </source>
</reference>
<proteinExistence type="predicted"/>
<dbReference type="OrthoDB" id="751203at2"/>
<keyword evidence="2" id="KW-1185">Reference proteome</keyword>
<name>A0A2P7TXE5_9NEIS</name>
<dbReference type="CDD" id="cd05266">
    <property type="entry name" value="SDR_a4"/>
    <property type="match status" value="1"/>
</dbReference>
<dbReference type="SUPFAM" id="SSF51735">
    <property type="entry name" value="NAD(P)-binding Rossmann-fold domains"/>
    <property type="match status" value="1"/>
</dbReference>
<protein>
    <submittedName>
        <fullName evidence="1">NAD(P)-dependent oxidoreductase</fullName>
    </submittedName>
</protein>
<comment type="caution">
    <text evidence="1">The sequence shown here is derived from an EMBL/GenBank/DDBJ whole genome shotgun (WGS) entry which is preliminary data.</text>
</comment>
<dbReference type="Gene3D" id="3.40.50.720">
    <property type="entry name" value="NAD(P)-binding Rossmann-like Domain"/>
    <property type="match status" value="1"/>
</dbReference>
<gene>
    <name evidence="1" type="ORF">C7N83_12545</name>
</gene>
<accession>A0A2P7TXE5</accession>
<dbReference type="Proteomes" id="UP000241868">
    <property type="component" value="Unassembled WGS sequence"/>
</dbReference>